<evidence type="ECO:0000313" key="2">
    <source>
        <dbReference type="EMBL" id="ADR52479.1"/>
    </source>
</evidence>
<dbReference type="AlphaFoldDB" id="E4UBH3"/>
<evidence type="ECO:0000313" key="3">
    <source>
        <dbReference type="Proteomes" id="UP000007038"/>
    </source>
</evidence>
<feature type="transmembrane region" description="Helical" evidence="1">
    <location>
        <begin position="36"/>
        <end position="56"/>
    </location>
</feature>
<dbReference type="KEGG" id="lso:CKC_03650"/>
<dbReference type="EMBL" id="CP002371">
    <property type="protein sequence ID" value="ADR52479.1"/>
    <property type="molecule type" value="Genomic_DNA"/>
</dbReference>
<keyword evidence="1" id="KW-0472">Membrane</keyword>
<name>E4UBH3_LIBSC</name>
<feature type="transmembrane region" description="Helical" evidence="1">
    <location>
        <begin position="63"/>
        <end position="85"/>
    </location>
</feature>
<reference evidence="2 3" key="3">
    <citation type="journal article" date="2011" name="PLoS ONE">
        <title>The Complete Genome Sequence of 'Candidatus Liberibacter solanacearum', the Bacterium Associated with Potato Zebra Chip Disease.</title>
        <authorList>
            <person name="Lin H."/>
            <person name="Lou B."/>
            <person name="Glynn J.M."/>
            <person name="Doddapaneni H."/>
            <person name="Civerolo E.L."/>
            <person name="Chen C."/>
            <person name="Duan Y."/>
            <person name="Zhou L."/>
            <person name="Vahling C.M."/>
        </authorList>
    </citation>
    <scope>NUCLEOTIDE SEQUENCE [LARGE SCALE GENOMIC DNA]</scope>
    <source>
        <strain evidence="2 3">CLso-ZC1</strain>
    </source>
</reference>
<dbReference type="Proteomes" id="UP000007038">
    <property type="component" value="Chromosome"/>
</dbReference>
<accession>E4UBH3</accession>
<protein>
    <submittedName>
        <fullName evidence="2">Uncharacterized protein</fullName>
    </submittedName>
</protein>
<keyword evidence="1" id="KW-0812">Transmembrane</keyword>
<sequence length="86" mass="10259">MFLKNCNKLLLRGRNIIIVISFLDSIILWYKHNNHVDFVIDSLMNLSLVLLIIICNPISNRRFFALLFIYLLIIFRFLLLIFKFIG</sequence>
<organism evidence="2 3">
    <name type="scientific">Liberibacter solanacearum (strain CLso-ZC1)</name>
    <dbReference type="NCBI Taxonomy" id="658172"/>
    <lineage>
        <taxon>Bacteria</taxon>
        <taxon>Pseudomonadati</taxon>
        <taxon>Pseudomonadota</taxon>
        <taxon>Alphaproteobacteria</taxon>
        <taxon>Hyphomicrobiales</taxon>
        <taxon>Rhizobiaceae</taxon>
        <taxon>Liberibacter</taxon>
    </lineage>
</organism>
<feature type="transmembrane region" description="Helical" evidence="1">
    <location>
        <begin position="12"/>
        <end position="30"/>
    </location>
</feature>
<reference key="2">
    <citation type="submission" date="2010-11" db="EMBL/GenBank/DDBJ databases">
        <authorList>
            <person name="Lin H."/>
            <person name="Doddapaneni H.V."/>
            <person name="Lou B."/>
            <person name="Civerolo E.L."/>
            <person name="Chen C."/>
            <person name="Duan Y."/>
            <person name="Zhou L."/>
            <person name="Glynn J."/>
        </authorList>
    </citation>
    <scope>NUCLEOTIDE SEQUENCE</scope>
    <source>
        <strain>CLso-ZC1</strain>
    </source>
</reference>
<evidence type="ECO:0000256" key="1">
    <source>
        <dbReference type="SAM" id="Phobius"/>
    </source>
</evidence>
<proteinExistence type="predicted"/>
<gene>
    <name evidence="2" type="ordered locus">CKC_03650</name>
</gene>
<reference evidence="3" key="1">
    <citation type="submission" date="2010-11" db="EMBL/GenBank/DDBJ databases">
        <title>Complete genome sequence of Candidatus Liberibacter solanacearum CLso-ZC1.</title>
        <authorList>
            <person name="Lin H."/>
            <person name="Doddapaneni H.V."/>
            <person name="Lou B."/>
            <person name="Civerolo E.L."/>
            <person name="Chen C."/>
            <person name="Duan Y."/>
            <person name="Zhou L."/>
            <person name="Glynn J."/>
        </authorList>
    </citation>
    <scope>NUCLEOTIDE SEQUENCE [LARGE SCALE GENOMIC DNA]</scope>
    <source>
        <strain evidence="3">CLso-ZC1</strain>
    </source>
</reference>
<dbReference type="HOGENOM" id="CLU_2494137_0_0_5"/>
<keyword evidence="1" id="KW-1133">Transmembrane helix</keyword>